<keyword evidence="2" id="KW-1185">Reference proteome</keyword>
<evidence type="ECO:0000313" key="2">
    <source>
        <dbReference type="Proteomes" id="UP001236014"/>
    </source>
</evidence>
<proteinExistence type="predicted"/>
<dbReference type="AlphaFoldDB" id="A0A9Y2MPN3"/>
<reference evidence="1 2" key="1">
    <citation type="submission" date="2023-06" db="EMBL/GenBank/DDBJ databases">
        <authorList>
            <person name="Oyuntsetseg B."/>
            <person name="Kim S.B."/>
        </authorList>
    </citation>
    <scope>NUCLEOTIDE SEQUENCE [LARGE SCALE GENOMIC DNA]</scope>
    <source>
        <strain evidence="1 2">2-15</strain>
    </source>
</reference>
<sequence>MCSVEVVEKGAEKKLTGSTGYAREFVRLFDEAPVPTELARDSAARYDEIPAGFTRAAGN</sequence>
<dbReference type="Proteomes" id="UP001236014">
    <property type="component" value="Chromosome"/>
</dbReference>
<protein>
    <submittedName>
        <fullName evidence="1">Uncharacterized protein</fullName>
    </submittedName>
</protein>
<dbReference type="RefSeq" id="WP_285967005.1">
    <property type="nucleotide sequence ID" value="NZ_CP127294.1"/>
</dbReference>
<name>A0A9Y2MPN3_9PSEU</name>
<organism evidence="1 2">
    <name type="scientific">Amycolatopsis carbonis</name>
    <dbReference type="NCBI Taxonomy" id="715471"/>
    <lineage>
        <taxon>Bacteria</taxon>
        <taxon>Bacillati</taxon>
        <taxon>Actinomycetota</taxon>
        <taxon>Actinomycetes</taxon>
        <taxon>Pseudonocardiales</taxon>
        <taxon>Pseudonocardiaceae</taxon>
        <taxon>Amycolatopsis</taxon>
    </lineage>
</organism>
<gene>
    <name evidence="1" type="ORF">QRX50_32940</name>
</gene>
<evidence type="ECO:0000313" key="1">
    <source>
        <dbReference type="EMBL" id="WIX76255.1"/>
    </source>
</evidence>
<dbReference type="KEGG" id="acab:QRX50_32940"/>
<accession>A0A9Y2MPN3</accession>
<dbReference type="EMBL" id="CP127294">
    <property type="protein sequence ID" value="WIX76255.1"/>
    <property type="molecule type" value="Genomic_DNA"/>
</dbReference>